<feature type="compositionally biased region" description="Basic and acidic residues" evidence="1">
    <location>
        <begin position="29"/>
        <end position="59"/>
    </location>
</feature>
<evidence type="ECO:0000313" key="3">
    <source>
        <dbReference type="EMBL" id="JAG38850.1"/>
    </source>
</evidence>
<reference evidence="5" key="4">
    <citation type="journal article" date="2016" name="Gigascience">
        <title>De novo construction of an expanded transcriptome assembly for the western tarnished plant bug, Lygus hesperus.</title>
        <authorList>
            <person name="Tassone E.E."/>
            <person name="Geib S.M."/>
            <person name="Hall B."/>
            <person name="Fabrick J.A."/>
            <person name="Brent C.S."/>
            <person name="Hull J.J."/>
        </authorList>
    </citation>
    <scope>NUCLEOTIDE SEQUENCE</scope>
</reference>
<accession>A0A0A9ZAM0</accession>
<name>A0A0A9ZAM0_LYGHE</name>
<proteinExistence type="predicted"/>
<dbReference type="EMBL" id="GDHC01009611">
    <property type="protein sequence ID" value="JAQ09018.1"/>
    <property type="molecule type" value="Transcribed_RNA"/>
</dbReference>
<evidence type="ECO:0000256" key="2">
    <source>
        <dbReference type="SAM" id="SignalP"/>
    </source>
</evidence>
<gene>
    <name evidence="3" type="ORF">CM83_27895</name>
    <name evidence="5" type="ORF">g.53139</name>
</gene>
<dbReference type="EMBL" id="GBHO01004754">
    <property type="protein sequence ID" value="JAG38850.1"/>
    <property type="molecule type" value="Transcribed_RNA"/>
</dbReference>
<feature type="region of interest" description="Disordered" evidence="1">
    <location>
        <begin position="21"/>
        <end position="93"/>
    </location>
</feature>
<reference evidence="4" key="3">
    <citation type="submission" date="2014-09" db="EMBL/GenBank/DDBJ databases">
        <authorList>
            <person name="Magalhaes I.L.F."/>
            <person name="Oliveira U."/>
            <person name="Santos F.R."/>
            <person name="Vidigal T.H.D.A."/>
            <person name="Brescovit A.D."/>
            <person name="Santos A.J."/>
        </authorList>
    </citation>
    <scope>NUCLEOTIDE SEQUENCE</scope>
</reference>
<feature type="chain" id="PRO_5015034133" description="Secreted protein" evidence="2">
    <location>
        <begin position="22"/>
        <end position="127"/>
    </location>
</feature>
<evidence type="ECO:0000256" key="1">
    <source>
        <dbReference type="SAM" id="MobiDB-lite"/>
    </source>
</evidence>
<reference evidence="3" key="2">
    <citation type="submission" date="2014-07" db="EMBL/GenBank/DDBJ databases">
        <authorList>
            <person name="Hull J."/>
        </authorList>
    </citation>
    <scope>NUCLEOTIDE SEQUENCE</scope>
</reference>
<sequence length="127" mass="13644">MGLRTLVLAVVLLGLVAYVSSAPAPSDSSESKSHSASESIENSKSHSDESTDTSAERHDHHSRKHSHKREATSPVVAEHTTTLAERTTAVHQDPVTVAAHRDSTAAATSPKATEHGFEFYPLQAYFP</sequence>
<dbReference type="AlphaFoldDB" id="A0A0A9ZAM0"/>
<evidence type="ECO:0000313" key="4">
    <source>
        <dbReference type="EMBL" id="JAG53126.1"/>
    </source>
</evidence>
<keyword evidence="2" id="KW-0732">Signal</keyword>
<feature type="signal peptide" evidence="2">
    <location>
        <begin position="1"/>
        <end position="21"/>
    </location>
</feature>
<organism evidence="3">
    <name type="scientific">Lygus hesperus</name>
    <name type="common">Western plant bug</name>
    <dbReference type="NCBI Taxonomy" id="30085"/>
    <lineage>
        <taxon>Eukaryota</taxon>
        <taxon>Metazoa</taxon>
        <taxon>Ecdysozoa</taxon>
        <taxon>Arthropoda</taxon>
        <taxon>Hexapoda</taxon>
        <taxon>Insecta</taxon>
        <taxon>Pterygota</taxon>
        <taxon>Neoptera</taxon>
        <taxon>Paraneoptera</taxon>
        <taxon>Hemiptera</taxon>
        <taxon>Heteroptera</taxon>
        <taxon>Panheteroptera</taxon>
        <taxon>Cimicomorpha</taxon>
        <taxon>Miridae</taxon>
        <taxon>Mirini</taxon>
        <taxon>Lygus</taxon>
    </lineage>
</organism>
<dbReference type="EMBL" id="GBRD01012698">
    <property type="protein sequence ID" value="JAG53126.1"/>
    <property type="molecule type" value="Transcribed_RNA"/>
</dbReference>
<protein>
    <recommendedName>
        <fullName evidence="6">Secreted protein</fullName>
    </recommendedName>
</protein>
<evidence type="ECO:0008006" key="6">
    <source>
        <dbReference type="Google" id="ProtNLM"/>
    </source>
</evidence>
<evidence type="ECO:0000313" key="5">
    <source>
        <dbReference type="EMBL" id="JAQ09018.1"/>
    </source>
</evidence>
<reference evidence="3" key="1">
    <citation type="journal article" date="2014" name="PLoS ONE">
        <title>Transcriptome-Based Identification of ABC Transporters in the Western Tarnished Plant Bug Lygus hesperus.</title>
        <authorList>
            <person name="Hull J.J."/>
            <person name="Chaney K."/>
            <person name="Geib S.M."/>
            <person name="Fabrick J.A."/>
            <person name="Brent C.S."/>
            <person name="Walsh D."/>
            <person name="Lavine L.C."/>
        </authorList>
    </citation>
    <scope>NUCLEOTIDE SEQUENCE</scope>
</reference>